<evidence type="ECO:0000313" key="2">
    <source>
        <dbReference type="EMBL" id="KAG1884811.1"/>
    </source>
</evidence>
<name>A0AAD4HBQ8_9AGAM</name>
<comment type="caution">
    <text evidence="2">The sequence shown here is derived from an EMBL/GenBank/DDBJ whole genome shotgun (WGS) entry which is preliminary data.</text>
</comment>
<dbReference type="Proteomes" id="UP001195769">
    <property type="component" value="Unassembled WGS sequence"/>
</dbReference>
<dbReference type="EMBL" id="JABBWK010000395">
    <property type="protein sequence ID" value="KAG1884811.1"/>
    <property type="molecule type" value="Genomic_DNA"/>
</dbReference>
<dbReference type="Gene3D" id="3.30.160.60">
    <property type="entry name" value="Classic Zinc Finger"/>
    <property type="match status" value="1"/>
</dbReference>
<accession>A0AAD4HBQ8</accession>
<gene>
    <name evidence="2" type="ORF">F5891DRAFT_1178756</name>
</gene>
<evidence type="ECO:0000313" key="3">
    <source>
        <dbReference type="Proteomes" id="UP001195769"/>
    </source>
</evidence>
<protein>
    <recommendedName>
        <fullName evidence="4">C2H2-type domain-containing protein</fullName>
    </recommendedName>
</protein>
<proteinExistence type="predicted"/>
<dbReference type="AlphaFoldDB" id="A0AAD4HBQ8"/>
<feature type="compositionally biased region" description="Polar residues" evidence="1">
    <location>
        <begin position="27"/>
        <end position="38"/>
    </location>
</feature>
<keyword evidence="3" id="KW-1185">Reference proteome</keyword>
<feature type="compositionally biased region" description="Pro residues" evidence="1">
    <location>
        <begin position="42"/>
        <end position="59"/>
    </location>
</feature>
<organism evidence="2 3">
    <name type="scientific">Suillus fuscotomentosus</name>
    <dbReference type="NCBI Taxonomy" id="1912939"/>
    <lineage>
        <taxon>Eukaryota</taxon>
        <taxon>Fungi</taxon>
        <taxon>Dikarya</taxon>
        <taxon>Basidiomycota</taxon>
        <taxon>Agaricomycotina</taxon>
        <taxon>Agaricomycetes</taxon>
        <taxon>Agaricomycetidae</taxon>
        <taxon>Boletales</taxon>
        <taxon>Suillineae</taxon>
        <taxon>Suillaceae</taxon>
        <taxon>Suillus</taxon>
    </lineage>
</organism>
<dbReference type="RefSeq" id="XP_041216288.1">
    <property type="nucleotide sequence ID" value="XM_041365804.1"/>
</dbReference>
<evidence type="ECO:0000256" key="1">
    <source>
        <dbReference type="SAM" id="MobiDB-lite"/>
    </source>
</evidence>
<evidence type="ECO:0008006" key="4">
    <source>
        <dbReference type="Google" id="ProtNLM"/>
    </source>
</evidence>
<dbReference type="GeneID" id="64660102"/>
<sequence>MNYNYWHEDSDLYRALRPEWPRLVDNGLSSSQPQQNCLPSVPENPPPMVTQHHQPPPIEGLPHPVHDSPSESHTSSRLFVCKWNDGHGPCDTTTASVEELVNHLSSSHLPPPGPITLKCKWQGCRLQKLICRNTILRHIRQIDLGISPRRQ</sequence>
<feature type="region of interest" description="Disordered" evidence="1">
    <location>
        <begin position="25"/>
        <end position="73"/>
    </location>
</feature>
<reference evidence="2" key="1">
    <citation type="journal article" date="2020" name="New Phytol.">
        <title>Comparative genomics reveals dynamic genome evolution in host specialist ectomycorrhizal fungi.</title>
        <authorList>
            <person name="Lofgren L.A."/>
            <person name="Nguyen N.H."/>
            <person name="Vilgalys R."/>
            <person name="Ruytinx J."/>
            <person name="Liao H.L."/>
            <person name="Branco S."/>
            <person name="Kuo A."/>
            <person name="LaButti K."/>
            <person name="Lipzen A."/>
            <person name="Andreopoulos W."/>
            <person name="Pangilinan J."/>
            <person name="Riley R."/>
            <person name="Hundley H."/>
            <person name="Na H."/>
            <person name="Barry K."/>
            <person name="Grigoriev I.V."/>
            <person name="Stajich J.E."/>
            <person name="Kennedy P.G."/>
        </authorList>
    </citation>
    <scope>NUCLEOTIDE SEQUENCE</scope>
    <source>
        <strain evidence="2">FC203</strain>
    </source>
</reference>